<dbReference type="Gene3D" id="3.30.70.270">
    <property type="match status" value="1"/>
</dbReference>
<evidence type="ECO:0000313" key="4">
    <source>
        <dbReference type="Proteomes" id="UP000247792"/>
    </source>
</evidence>
<accession>A0A318JJK9</accession>
<dbReference type="EMBL" id="QJKB01000001">
    <property type="protein sequence ID" value="PXX47282.1"/>
    <property type="molecule type" value="Genomic_DNA"/>
</dbReference>
<dbReference type="SMART" id="SM00065">
    <property type="entry name" value="GAF"/>
    <property type="match status" value="1"/>
</dbReference>
<dbReference type="NCBIfam" id="TIGR00254">
    <property type="entry name" value="GGDEF"/>
    <property type="match status" value="1"/>
</dbReference>
<dbReference type="GO" id="GO:0043709">
    <property type="term" value="P:cell adhesion involved in single-species biofilm formation"/>
    <property type="evidence" value="ECO:0007669"/>
    <property type="project" value="TreeGrafter"/>
</dbReference>
<organism evidence="3 4">
    <name type="scientific">Undibacterium pigrum</name>
    <dbReference type="NCBI Taxonomy" id="401470"/>
    <lineage>
        <taxon>Bacteria</taxon>
        <taxon>Pseudomonadati</taxon>
        <taxon>Pseudomonadota</taxon>
        <taxon>Betaproteobacteria</taxon>
        <taxon>Burkholderiales</taxon>
        <taxon>Oxalobacteraceae</taxon>
        <taxon>Undibacterium</taxon>
    </lineage>
</organism>
<keyword evidence="4" id="KW-1185">Reference proteome</keyword>
<dbReference type="SUPFAM" id="SSF55781">
    <property type="entry name" value="GAF domain-like"/>
    <property type="match status" value="1"/>
</dbReference>
<sequence length="349" mass="38349">MSTNLDRSSPTTTTPVSSGFERMVSERMELRLGRFERLGIKLFNVANCFISLGQLVPRFEHLVHSITNMEAAFSDSIPPADEILVIPDLRLHEHLGKHPLVAGEPQIRFFASNPIFDHTNQLIGSVILIDYQPRDLGDEERQSLSDLASMAEREMAFGALYQSQLEVIKQNRNLKRDSLIDPLLGTWNKSAIVRSLKLEMERCAKAMKPLALLIASVDQMEHLREVHGVAATDMILVKTVSRIRSCVRPFDALGRFGTDLLLVVLPGASHLVATAVGERIRASVLMHPESIDSVDTALTISAGTASTDIFPDVEPEALVSLAEKALLSARNAGNNCVVQATPAQPDMII</sequence>
<dbReference type="GO" id="GO:0005886">
    <property type="term" value="C:plasma membrane"/>
    <property type="evidence" value="ECO:0007669"/>
    <property type="project" value="TreeGrafter"/>
</dbReference>
<name>A0A318JJK9_9BURK</name>
<dbReference type="OrthoDB" id="5571399at2"/>
<dbReference type="EC" id="2.7.7.65" evidence="1"/>
<comment type="caution">
    <text evidence="3">The sequence shown here is derived from an EMBL/GenBank/DDBJ whole genome shotgun (WGS) entry which is preliminary data.</text>
</comment>
<dbReference type="PROSITE" id="PS50887">
    <property type="entry name" value="GGDEF"/>
    <property type="match status" value="1"/>
</dbReference>
<feature type="domain" description="GGDEF" evidence="2">
    <location>
        <begin position="208"/>
        <end position="342"/>
    </location>
</feature>
<dbReference type="RefSeq" id="WP_110253673.1">
    <property type="nucleotide sequence ID" value="NZ_QJKB01000001.1"/>
</dbReference>
<proteinExistence type="predicted"/>
<dbReference type="InterPro" id="IPR000160">
    <property type="entry name" value="GGDEF_dom"/>
</dbReference>
<evidence type="ECO:0000259" key="2">
    <source>
        <dbReference type="PROSITE" id="PS50887"/>
    </source>
</evidence>
<dbReference type="Pfam" id="PF00990">
    <property type="entry name" value="GGDEF"/>
    <property type="match status" value="1"/>
</dbReference>
<dbReference type="PANTHER" id="PTHR45138:SF24">
    <property type="entry name" value="DIGUANYLATE CYCLASE DGCC-RELATED"/>
    <property type="match status" value="1"/>
</dbReference>
<reference evidence="3 4" key="1">
    <citation type="submission" date="2018-05" db="EMBL/GenBank/DDBJ databases">
        <title>Genomic Encyclopedia of Type Strains, Phase IV (KMG-IV): sequencing the most valuable type-strain genomes for metagenomic binning, comparative biology and taxonomic classification.</title>
        <authorList>
            <person name="Goeker M."/>
        </authorList>
    </citation>
    <scope>NUCLEOTIDE SEQUENCE [LARGE SCALE GENOMIC DNA]</scope>
    <source>
        <strain evidence="3 4">DSM 19792</strain>
    </source>
</reference>
<dbReference type="InterPro" id="IPR003018">
    <property type="entry name" value="GAF"/>
</dbReference>
<dbReference type="SUPFAM" id="SSF55073">
    <property type="entry name" value="Nucleotide cyclase"/>
    <property type="match status" value="1"/>
</dbReference>
<dbReference type="Proteomes" id="UP000247792">
    <property type="component" value="Unassembled WGS sequence"/>
</dbReference>
<evidence type="ECO:0000313" key="3">
    <source>
        <dbReference type="EMBL" id="PXX47282.1"/>
    </source>
</evidence>
<dbReference type="AlphaFoldDB" id="A0A318JJK9"/>
<dbReference type="InterPro" id="IPR029787">
    <property type="entry name" value="Nucleotide_cyclase"/>
</dbReference>
<dbReference type="Pfam" id="PF01590">
    <property type="entry name" value="GAF"/>
    <property type="match status" value="1"/>
</dbReference>
<dbReference type="CDD" id="cd01949">
    <property type="entry name" value="GGDEF"/>
    <property type="match status" value="1"/>
</dbReference>
<dbReference type="GO" id="GO:1902201">
    <property type="term" value="P:negative regulation of bacterial-type flagellum-dependent cell motility"/>
    <property type="evidence" value="ECO:0007669"/>
    <property type="project" value="TreeGrafter"/>
</dbReference>
<dbReference type="SMART" id="SM00267">
    <property type="entry name" value="GGDEF"/>
    <property type="match status" value="1"/>
</dbReference>
<dbReference type="InterPro" id="IPR050469">
    <property type="entry name" value="Diguanylate_Cyclase"/>
</dbReference>
<dbReference type="GO" id="GO:0052621">
    <property type="term" value="F:diguanylate cyclase activity"/>
    <property type="evidence" value="ECO:0007669"/>
    <property type="project" value="UniProtKB-EC"/>
</dbReference>
<protein>
    <recommendedName>
        <fullName evidence="1">diguanylate cyclase</fullName>
        <ecNumber evidence="1">2.7.7.65</ecNumber>
    </recommendedName>
</protein>
<dbReference type="PANTHER" id="PTHR45138">
    <property type="entry name" value="REGULATORY COMPONENTS OF SENSORY TRANSDUCTION SYSTEM"/>
    <property type="match status" value="1"/>
</dbReference>
<evidence type="ECO:0000256" key="1">
    <source>
        <dbReference type="ARBA" id="ARBA00012528"/>
    </source>
</evidence>
<gene>
    <name evidence="3" type="ORF">DFR42_101859</name>
</gene>
<dbReference type="InterPro" id="IPR043128">
    <property type="entry name" value="Rev_trsase/Diguanyl_cyclase"/>
</dbReference>